<reference evidence="1 2" key="1">
    <citation type="submission" date="2015-07" db="EMBL/GenBank/DDBJ databases">
        <authorList>
            <person name="Ju K.-S."/>
            <person name="Doroghazi J.R."/>
            <person name="Metcalf W.W."/>
        </authorList>
    </citation>
    <scope>NUCLEOTIDE SEQUENCE [LARGE SCALE GENOMIC DNA]</scope>
    <source>
        <strain evidence="1 2">NRRL B-3589</strain>
    </source>
</reference>
<comment type="caution">
    <text evidence="1">The sequence shown here is derived from an EMBL/GenBank/DDBJ whole genome shotgun (WGS) entry which is preliminary data.</text>
</comment>
<keyword evidence="2" id="KW-1185">Reference proteome</keyword>
<keyword evidence="1" id="KW-0223">Dioxygenase</keyword>
<accession>A0ABR5IRM1</accession>
<protein>
    <submittedName>
        <fullName evidence="1">Aromatic ring-opening dioxygenase LigA</fullName>
    </submittedName>
</protein>
<evidence type="ECO:0000313" key="1">
    <source>
        <dbReference type="EMBL" id="KOG47798.1"/>
    </source>
</evidence>
<feature type="non-terminal residue" evidence="1">
    <location>
        <position position="221"/>
    </location>
</feature>
<organism evidence="1 2">
    <name type="scientific">Streptomyces varsoviensis</name>
    <dbReference type="NCBI Taxonomy" id="67373"/>
    <lineage>
        <taxon>Bacteria</taxon>
        <taxon>Bacillati</taxon>
        <taxon>Actinomycetota</taxon>
        <taxon>Actinomycetes</taxon>
        <taxon>Kitasatosporales</taxon>
        <taxon>Streptomycetaceae</taxon>
        <taxon>Streptomyces</taxon>
    </lineage>
</organism>
<dbReference type="Gene3D" id="3.30.70.1230">
    <property type="entry name" value="Nucleotide cyclase"/>
    <property type="match status" value="1"/>
</dbReference>
<dbReference type="InterPro" id="IPR029787">
    <property type="entry name" value="Nucleotide_cyclase"/>
</dbReference>
<gene>
    <name evidence="1" type="ORF">ADK38_45830</name>
</gene>
<proteinExistence type="predicted"/>
<dbReference type="GO" id="GO:0051213">
    <property type="term" value="F:dioxygenase activity"/>
    <property type="evidence" value="ECO:0007669"/>
    <property type="project" value="UniProtKB-KW"/>
</dbReference>
<name>A0ABR5IRM1_9ACTN</name>
<dbReference type="Proteomes" id="UP000037020">
    <property type="component" value="Unassembled WGS sequence"/>
</dbReference>
<keyword evidence="1" id="KW-0560">Oxidoreductase</keyword>
<dbReference type="SUPFAM" id="SSF55073">
    <property type="entry name" value="Nucleotide cyclase"/>
    <property type="match status" value="1"/>
</dbReference>
<sequence>MTEPVNRTILLFDIEKFGQRDDVEQTFMRRMLHTVVEDTLTAAGVEPTAQHREDRGDCVMALISPEIAKPRLLRALLTQTPTLLHANNRLAAASAQVRLRIVVASGEVALHPQPGTLGGAVGHDLNQAFRLLDADPLRAALRERSEQSVLCVSDSVYQGVVRHGHPGLRPEEFHEISVRTKEGSLTGWLCGPVPPEHARPQQEPPMCIRDRCDLRLQRRLP</sequence>
<evidence type="ECO:0000313" key="2">
    <source>
        <dbReference type="Proteomes" id="UP000037020"/>
    </source>
</evidence>
<dbReference type="EMBL" id="LGUT01004518">
    <property type="protein sequence ID" value="KOG47798.1"/>
    <property type="molecule type" value="Genomic_DNA"/>
</dbReference>